<keyword evidence="3" id="KW-0238">DNA-binding</keyword>
<dbReference type="EMBL" id="QFPJ01000006">
    <property type="protein sequence ID" value="PZQ23544.1"/>
    <property type="molecule type" value="Genomic_DNA"/>
</dbReference>
<comment type="similarity">
    <text evidence="1">Belongs to the LysR transcriptional regulatory family.</text>
</comment>
<dbReference type="PANTHER" id="PTHR30118:SF15">
    <property type="entry name" value="TRANSCRIPTIONAL REGULATORY PROTEIN"/>
    <property type="match status" value="1"/>
</dbReference>
<evidence type="ECO:0000256" key="1">
    <source>
        <dbReference type="ARBA" id="ARBA00009437"/>
    </source>
</evidence>
<dbReference type="PRINTS" id="PR00039">
    <property type="entry name" value="HTHLYSR"/>
</dbReference>
<dbReference type="InterPro" id="IPR036390">
    <property type="entry name" value="WH_DNA-bd_sf"/>
</dbReference>
<evidence type="ECO:0000256" key="4">
    <source>
        <dbReference type="ARBA" id="ARBA00023163"/>
    </source>
</evidence>
<dbReference type="AlphaFoldDB" id="A0A2W5L5H5"/>
<dbReference type="Gene3D" id="1.10.10.10">
    <property type="entry name" value="Winged helix-like DNA-binding domain superfamily/Winged helix DNA-binding domain"/>
    <property type="match status" value="1"/>
</dbReference>
<dbReference type="PANTHER" id="PTHR30118">
    <property type="entry name" value="HTH-TYPE TRANSCRIPTIONAL REGULATOR LEUO-RELATED"/>
    <property type="match status" value="1"/>
</dbReference>
<dbReference type="SUPFAM" id="SSF46785">
    <property type="entry name" value="Winged helix' DNA-binding domain"/>
    <property type="match status" value="1"/>
</dbReference>
<reference evidence="6 7" key="1">
    <citation type="submission" date="2017-08" db="EMBL/GenBank/DDBJ databases">
        <title>Infants hospitalized years apart are colonized by the same room-sourced microbial strains.</title>
        <authorList>
            <person name="Brooks B."/>
            <person name="Olm M.R."/>
            <person name="Firek B.A."/>
            <person name="Baker R."/>
            <person name="Thomas B.C."/>
            <person name="Morowitz M.J."/>
            <person name="Banfield J.F."/>
        </authorList>
    </citation>
    <scope>NUCLEOTIDE SEQUENCE [LARGE SCALE GENOMIC DNA]</scope>
    <source>
        <strain evidence="6">S2_005_003_R2_47</strain>
    </source>
</reference>
<comment type="caution">
    <text evidence="6">The sequence shown here is derived from an EMBL/GenBank/DDBJ whole genome shotgun (WGS) entry which is preliminary data.</text>
</comment>
<protein>
    <submittedName>
        <fullName evidence="6">LysR family transcriptional regulator</fullName>
    </submittedName>
</protein>
<dbReference type="Proteomes" id="UP000248597">
    <property type="component" value="Unassembled WGS sequence"/>
</dbReference>
<dbReference type="InterPro" id="IPR000847">
    <property type="entry name" value="LysR_HTH_N"/>
</dbReference>
<evidence type="ECO:0000313" key="7">
    <source>
        <dbReference type="Proteomes" id="UP000248597"/>
    </source>
</evidence>
<dbReference type="GO" id="GO:0003700">
    <property type="term" value="F:DNA-binding transcription factor activity"/>
    <property type="evidence" value="ECO:0007669"/>
    <property type="project" value="InterPro"/>
</dbReference>
<organism evidence="6 7">
    <name type="scientific">Sphingopyxis macrogoltabida</name>
    <name type="common">Sphingomonas macrogoltabidus</name>
    <dbReference type="NCBI Taxonomy" id="33050"/>
    <lineage>
        <taxon>Bacteria</taxon>
        <taxon>Pseudomonadati</taxon>
        <taxon>Pseudomonadota</taxon>
        <taxon>Alphaproteobacteria</taxon>
        <taxon>Sphingomonadales</taxon>
        <taxon>Sphingomonadaceae</taxon>
        <taxon>Sphingopyxis</taxon>
    </lineage>
</organism>
<dbReference type="InterPro" id="IPR005119">
    <property type="entry name" value="LysR_subst-bd"/>
</dbReference>
<dbReference type="Pfam" id="PF00126">
    <property type="entry name" value="HTH_1"/>
    <property type="match status" value="1"/>
</dbReference>
<sequence length="320" mass="35089">MAPASGLCHDGAMTRLARFDLNLLQVFDAIYTKGGVSHAARHLHLSQPAISHALAKLRDTVGDPLFVRQGGGLVPTPAAHAMAGPVRDALRGLDAALYSARAFDPAESRREFRIGFRMTGETPRFSALAERIRRQAPHVTLASVTFRRRDLVMALANGDLDAAIDVALPDDDRLHRTYLTADTQTVVARPGHPSIDGAIDLDTYLALDHVVATVRPHGPGLEDMALDRMGLRRRVAVRCQHALTAWQIVAASDMLFTLSRYHADLFAAIWPMQLLDLPLAVEPGRSYLYWHRAADADPGLAWLRDVIVDTLARPEHSSSE</sequence>
<dbReference type="InterPro" id="IPR050389">
    <property type="entry name" value="LysR-type_TF"/>
</dbReference>
<dbReference type="GO" id="GO:0003677">
    <property type="term" value="F:DNA binding"/>
    <property type="evidence" value="ECO:0007669"/>
    <property type="project" value="UniProtKB-KW"/>
</dbReference>
<gene>
    <name evidence="6" type="ORF">DI569_03585</name>
</gene>
<name>A0A2W5L5H5_SPHMC</name>
<keyword evidence="2" id="KW-0805">Transcription regulation</keyword>
<keyword evidence="4" id="KW-0804">Transcription</keyword>
<accession>A0A2W5L5H5</accession>
<dbReference type="PROSITE" id="PS50931">
    <property type="entry name" value="HTH_LYSR"/>
    <property type="match status" value="1"/>
</dbReference>
<evidence type="ECO:0000256" key="2">
    <source>
        <dbReference type="ARBA" id="ARBA00023015"/>
    </source>
</evidence>
<proteinExistence type="inferred from homology"/>
<dbReference type="Pfam" id="PF03466">
    <property type="entry name" value="LysR_substrate"/>
    <property type="match status" value="1"/>
</dbReference>
<dbReference type="CDD" id="cd08417">
    <property type="entry name" value="PBP2_Nitroaromatics_like"/>
    <property type="match status" value="1"/>
</dbReference>
<dbReference type="SUPFAM" id="SSF53850">
    <property type="entry name" value="Periplasmic binding protein-like II"/>
    <property type="match status" value="1"/>
</dbReference>
<evidence type="ECO:0000259" key="5">
    <source>
        <dbReference type="PROSITE" id="PS50931"/>
    </source>
</evidence>
<dbReference type="InterPro" id="IPR036388">
    <property type="entry name" value="WH-like_DNA-bd_sf"/>
</dbReference>
<dbReference type="Gene3D" id="3.40.190.10">
    <property type="entry name" value="Periplasmic binding protein-like II"/>
    <property type="match status" value="2"/>
</dbReference>
<evidence type="ECO:0000256" key="3">
    <source>
        <dbReference type="ARBA" id="ARBA00023125"/>
    </source>
</evidence>
<evidence type="ECO:0000313" key="6">
    <source>
        <dbReference type="EMBL" id="PZQ23544.1"/>
    </source>
</evidence>
<feature type="domain" description="HTH lysR-type" evidence="5">
    <location>
        <begin position="19"/>
        <end position="76"/>
    </location>
</feature>
<dbReference type="InterPro" id="IPR037402">
    <property type="entry name" value="YidZ_PBP2"/>
</dbReference>